<feature type="transmembrane region" description="Helical" evidence="7">
    <location>
        <begin position="205"/>
        <end position="225"/>
    </location>
</feature>
<dbReference type="NCBIfam" id="TIGR03920">
    <property type="entry name" value="T7SS_EccD"/>
    <property type="match status" value="1"/>
</dbReference>
<feature type="transmembrane region" description="Helical" evidence="7">
    <location>
        <begin position="152"/>
        <end position="169"/>
    </location>
</feature>
<feature type="transmembrane region" description="Helical" evidence="7">
    <location>
        <begin position="398"/>
        <end position="416"/>
    </location>
</feature>
<feature type="transmembrane region" description="Helical" evidence="7">
    <location>
        <begin position="371"/>
        <end position="392"/>
    </location>
</feature>
<dbReference type="InterPro" id="IPR024962">
    <property type="entry name" value="YukD-like"/>
</dbReference>
<dbReference type="EMBL" id="JAAFYZ010000005">
    <property type="protein sequence ID" value="MBS2545725.1"/>
    <property type="molecule type" value="Genomic_DNA"/>
</dbReference>
<evidence type="ECO:0000313" key="9">
    <source>
        <dbReference type="EMBL" id="MBS2545725.1"/>
    </source>
</evidence>
<keyword evidence="3" id="KW-1003">Cell membrane</keyword>
<dbReference type="Pfam" id="PF19053">
    <property type="entry name" value="EccD"/>
    <property type="match status" value="1"/>
</dbReference>
<dbReference type="Proteomes" id="UP000730482">
    <property type="component" value="Unassembled WGS sequence"/>
</dbReference>
<keyword evidence="6 7" id="KW-0472">Membrane</keyword>
<evidence type="ECO:0000259" key="8">
    <source>
        <dbReference type="Pfam" id="PF19053"/>
    </source>
</evidence>
<accession>A0ABS5KII5</accession>
<feature type="transmembrane region" description="Helical" evidence="7">
    <location>
        <begin position="341"/>
        <end position="359"/>
    </location>
</feature>
<gene>
    <name evidence="9" type="primary">eccD</name>
    <name evidence="9" type="ORF">KGQ19_02465</name>
</gene>
<feature type="transmembrane region" description="Helical" evidence="7">
    <location>
        <begin position="257"/>
        <end position="280"/>
    </location>
</feature>
<dbReference type="InterPro" id="IPR044049">
    <property type="entry name" value="EccD_transm"/>
</dbReference>
<feature type="transmembrane region" description="Helical" evidence="7">
    <location>
        <begin position="176"/>
        <end position="193"/>
    </location>
</feature>
<evidence type="ECO:0000313" key="10">
    <source>
        <dbReference type="Proteomes" id="UP000730482"/>
    </source>
</evidence>
<keyword evidence="5 7" id="KW-1133">Transmembrane helix</keyword>
<protein>
    <submittedName>
        <fullName evidence="9">Type VII secretion integral membrane protein EccD</fullName>
    </submittedName>
</protein>
<dbReference type="RefSeq" id="WP_212007383.1">
    <property type="nucleotide sequence ID" value="NZ_JAAFYZ010000005.1"/>
</dbReference>
<evidence type="ECO:0000256" key="2">
    <source>
        <dbReference type="ARBA" id="ARBA00006162"/>
    </source>
</evidence>
<reference evidence="9 10" key="1">
    <citation type="submission" date="2020-02" db="EMBL/GenBank/DDBJ databases">
        <title>Acidophilic actinobacteria isolated from forest soil.</title>
        <authorList>
            <person name="Golinska P."/>
        </authorList>
    </citation>
    <scope>NUCLEOTIDE SEQUENCE [LARGE SCALE GENOMIC DNA]</scope>
    <source>
        <strain evidence="9 10">NL8</strain>
    </source>
</reference>
<dbReference type="PIRSF" id="PIRSF017804">
    <property type="entry name" value="Secretion_EccD1"/>
    <property type="match status" value="1"/>
</dbReference>
<dbReference type="Pfam" id="PF08817">
    <property type="entry name" value="YukD"/>
    <property type="match status" value="1"/>
</dbReference>
<evidence type="ECO:0000256" key="7">
    <source>
        <dbReference type="SAM" id="Phobius"/>
    </source>
</evidence>
<feature type="domain" description="EccD-like transmembrane" evidence="8">
    <location>
        <begin position="121"/>
        <end position="460"/>
    </location>
</feature>
<comment type="caution">
    <text evidence="9">The sequence shown here is derived from an EMBL/GenBank/DDBJ whole genome shotgun (WGS) entry which is preliminary data.</text>
</comment>
<evidence type="ECO:0000256" key="3">
    <source>
        <dbReference type="ARBA" id="ARBA00022475"/>
    </source>
</evidence>
<keyword evidence="10" id="KW-1185">Reference proteome</keyword>
<feature type="transmembrane region" description="Helical" evidence="7">
    <location>
        <begin position="232"/>
        <end position="251"/>
    </location>
</feature>
<name>A0ABS5KII5_9ACTN</name>
<sequence length="462" mass="47289">MSETIADMCRLTIVADKRRAALALPSDVRLVALLPTVLSLLGSELADAGLGHDGWILQRAGGGPLDDERTLTELGLLDGETLYLRPRLDALPEIDFDDLIDGIATGIRARSDPWRPAITGRVLIGFAAGALALAVLPLLLSGPVTDRLASSAALAGLLLIAAIASSRALGESTLSALFSGTSVLYATVAGALVPSQQHYAADLGGSRLLCAAAGGTAVAFVALIAARAAVPALVALSVLGTAATIAGLLAVAWTMPIAHACALVVLLAVVFALSIPLAAFRLAGLHLPMIPVDREDLDRDVEPVPSRSALDSAALVDLYQSTLLAAAGVICAAGLTPVVLAGGWAPATFALTIAALLLLRARVFTGIRQRLTMLASGAYVIALFGAVRMAAIAPAHRAVLGCALAFGAAFVFAVLARAVPGRRMLPHWGRAADLGEYLAAIGALPLLLTFIGVLHWARSIAG</sequence>
<comment type="similarity">
    <text evidence="2">Belongs to the EccD/Snm4 family.</text>
</comment>
<keyword evidence="4 7" id="KW-0812">Transmembrane</keyword>
<dbReference type="Gene3D" id="3.10.20.90">
    <property type="entry name" value="Phosphatidylinositol 3-kinase Catalytic Subunit, Chain A, domain 1"/>
    <property type="match status" value="1"/>
</dbReference>
<evidence type="ECO:0000256" key="4">
    <source>
        <dbReference type="ARBA" id="ARBA00022692"/>
    </source>
</evidence>
<feature type="transmembrane region" description="Helical" evidence="7">
    <location>
        <begin position="118"/>
        <end position="140"/>
    </location>
</feature>
<evidence type="ECO:0000256" key="6">
    <source>
        <dbReference type="ARBA" id="ARBA00023136"/>
    </source>
</evidence>
<evidence type="ECO:0000256" key="1">
    <source>
        <dbReference type="ARBA" id="ARBA00004651"/>
    </source>
</evidence>
<organism evidence="9 10">
    <name type="scientific">Catenulispora pinistramenti</name>
    <dbReference type="NCBI Taxonomy" id="2705254"/>
    <lineage>
        <taxon>Bacteria</taxon>
        <taxon>Bacillati</taxon>
        <taxon>Actinomycetota</taxon>
        <taxon>Actinomycetes</taxon>
        <taxon>Catenulisporales</taxon>
        <taxon>Catenulisporaceae</taxon>
        <taxon>Catenulispora</taxon>
    </lineage>
</organism>
<feature type="transmembrane region" description="Helical" evidence="7">
    <location>
        <begin position="437"/>
        <end position="457"/>
    </location>
</feature>
<dbReference type="InterPro" id="IPR006707">
    <property type="entry name" value="T7SS_EccD"/>
</dbReference>
<comment type="subcellular location">
    <subcellularLocation>
        <location evidence="1">Cell membrane</location>
        <topology evidence="1">Multi-pass membrane protein</topology>
    </subcellularLocation>
</comment>
<evidence type="ECO:0000256" key="5">
    <source>
        <dbReference type="ARBA" id="ARBA00022989"/>
    </source>
</evidence>
<proteinExistence type="inferred from homology"/>